<protein>
    <submittedName>
        <fullName evidence="2">Uncharacterized protein</fullName>
    </submittedName>
</protein>
<evidence type="ECO:0000256" key="1">
    <source>
        <dbReference type="SAM" id="Coils"/>
    </source>
</evidence>
<dbReference type="EMBL" id="JAQLXW010000034">
    <property type="protein sequence ID" value="MDB8004941.1"/>
    <property type="molecule type" value="Genomic_DNA"/>
</dbReference>
<evidence type="ECO:0000313" key="2">
    <source>
        <dbReference type="EMBL" id="MDB8004941.1"/>
    </source>
</evidence>
<sequence>MKSKPIETSEALDKALEEIKKCEEKEQMNDEMNDKMSDEMNNEVNNMDEMNEQELNDFFGDDTDSFTDTQTGEFKPDRRFCEVAESSLSNSGGKASAMASITSAELYGERLSAEGLQLLITAYQLGIADSLSAGMTAETVAGHIACMPDDMMFRSDDAEDSVIAMIKAGQPVIAAAITKRICAVESRSIMLIANDDETQNYPMEMFAVTAENKDSYFGGYIRTAPLRRLVRLFSRIIKIKAWDYFDIITDFGKNKRYFMPLMYCMYVRYSRSGNPDEMTAYYRRCSVSSVLLSDDEIIESVVSLLGENARYARDEGSFASFVDFYHGRDNSPDTDFLSFIGQADGFSYANAGNHNLFRRLCDESD</sequence>
<organism evidence="2 3">
    <name type="scientific">[Eubacterium] siraeum</name>
    <dbReference type="NCBI Taxonomy" id="39492"/>
    <lineage>
        <taxon>Bacteria</taxon>
        <taxon>Bacillati</taxon>
        <taxon>Bacillota</taxon>
        <taxon>Clostridia</taxon>
        <taxon>Eubacteriales</taxon>
        <taxon>Oscillospiraceae</taxon>
        <taxon>Oscillospiraceae incertae sedis</taxon>
    </lineage>
</organism>
<dbReference type="Proteomes" id="UP001210809">
    <property type="component" value="Unassembled WGS sequence"/>
</dbReference>
<accession>A0AAW6D165</accession>
<keyword evidence="1" id="KW-0175">Coiled coil</keyword>
<gene>
    <name evidence="2" type="ORF">PNE09_12855</name>
</gene>
<comment type="caution">
    <text evidence="2">The sequence shown here is derived from an EMBL/GenBank/DDBJ whole genome shotgun (WGS) entry which is preliminary data.</text>
</comment>
<evidence type="ECO:0000313" key="3">
    <source>
        <dbReference type="Proteomes" id="UP001210809"/>
    </source>
</evidence>
<name>A0AAW6D165_9FIRM</name>
<feature type="coiled-coil region" evidence="1">
    <location>
        <begin position="22"/>
        <end position="57"/>
    </location>
</feature>
<reference evidence="2" key="1">
    <citation type="submission" date="2023-01" db="EMBL/GenBank/DDBJ databases">
        <title>Human gut microbiome strain richness.</title>
        <authorList>
            <person name="Chen-Liaw A."/>
        </authorList>
    </citation>
    <scope>NUCLEOTIDE SEQUENCE</scope>
    <source>
        <strain evidence="2">1001283st1_G1_1001283B150217_161031</strain>
    </source>
</reference>
<proteinExistence type="predicted"/>
<dbReference type="AlphaFoldDB" id="A0AAW6D165"/>